<keyword evidence="4 6" id="KW-1133">Transmembrane helix</keyword>
<dbReference type="InterPro" id="IPR000620">
    <property type="entry name" value="EamA_dom"/>
</dbReference>
<dbReference type="SUPFAM" id="SSF103481">
    <property type="entry name" value="Multidrug resistance efflux transporter EmrE"/>
    <property type="match status" value="1"/>
</dbReference>
<dbReference type="AlphaFoldDB" id="A0A9X1NDN8"/>
<dbReference type="Gene3D" id="1.10.3730.20">
    <property type="match status" value="1"/>
</dbReference>
<keyword evidence="9" id="KW-1185">Reference proteome</keyword>
<dbReference type="InterPro" id="IPR037185">
    <property type="entry name" value="EmrE-like"/>
</dbReference>
<dbReference type="PANTHER" id="PTHR32322">
    <property type="entry name" value="INNER MEMBRANE TRANSPORTER"/>
    <property type="match status" value="1"/>
</dbReference>
<evidence type="ECO:0000256" key="3">
    <source>
        <dbReference type="ARBA" id="ARBA00022692"/>
    </source>
</evidence>
<dbReference type="EMBL" id="JAJOMB010000007">
    <property type="protein sequence ID" value="MCD5312188.1"/>
    <property type="molecule type" value="Genomic_DNA"/>
</dbReference>
<accession>A0A9X1NDN8</accession>
<name>A0A9X1NDN8_9ACTN</name>
<comment type="subcellular location">
    <subcellularLocation>
        <location evidence="1">Membrane</location>
        <topology evidence="1">Multi-pass membrane protein</topology>
    </subcellularLocation>
</comment>
<feature type="transmembrane region" description="Helical" evidence="6">
    <location>
        <begin position="26"/>
        <end position="46"/>
    </location>
</feature>
<protein>
    <submittedName>
        <fullName evidence="8">DMT family transporter</fullName>
    </submittedName>
</protein>
<dbReference type="Proteomes" id="UP001138997">
    <property type="component" value="Unassembled WGS sequence"/>
</dbReference>
<dbReference type="InterPro" id="IPR050638">
    <property type="entry name" value="AA-Vitamin_Transporters"/>
</dbReference>
<keyword evidence="3 6" id="KW-0812">Transmembrane</keyword>
<evidence type="ECO:0000256" key="6">
    <source>
        <dbReference type="SAM" id="Phobius"/>
    </source>
</evidence>
<comment type="similarity">
    <text evidence="2">Belongs to the EamA transporter family.</text>
</comment>
<dbReference type="Pfam" id="PF00892">
    <property type="entry name" value="EamA"/>
    <property type="match status" value="1"/>
</dbReference>
<keyword evidence="5 6" id="KW-0472">Membrane</keyword>
<evidence type="ECO:0000256" key="2">
    <source>
        <dbReference type="ARBA" id="ARBA00007362"/>
    </source>
</evidence>
<feature type="domain" description="EamA" evidence="7">
    <location>
        <begin position="3"/>
        <end position="131"/>
    </location>
</feature>
<sequence length="169" mass="17082">MGIVVVGYAIGPVILARCLGDLPGLPVVTAGLVVTTLIYLPLVLLSGGFPSSRPSGDVLVAVAVLTVVCTASSFLLLFALIGELGPVRATTIVYLNPVVAVVAGAAFLNEKVTAWTLLGFVLVLAGSYLVNGSGREPVSSEQISAEPVSAEAIAEPLADRSNGRSPVAG</sequence>
<evidence type="ECO:0000313" key="9">
    <source>
        <dbReference type="Proteomes" id="UP001138997"/>
    </source>
</evidence>
<evidence type="ECO:0000313" key="8">
    <source>
        <dbReference type="EMBL" id="MCD5312188.1"/>
    </source>
</evidence>
<gene>
    <name evidence="8" type="ORF">LR394_14870</name>
</gene>
<dbReference type="PANTHER" id="PTHR32322:SF2">
    <property type="entry name" value="EAMA DOMAIN-CONTAINING PROTEIN"/>
    <property type="match status" value="1"/>
</dbReference>
<dbReference type="GO" id="GO:0016020">
    <property type="term" value="C:membrane"/>
    <property type="evidence" value="ECO:0007669"/>
    <property type="project" value="UniProtKB-SubCell"/>
</dbReference>
<organism evidence="8 9">
    <name type="scientific">Kineosporia babensis</name>
    <dbReference type="NCBI Taxonomy" id="499548"/>
    <lineage>
        <taxon>Bacteria</taxon>
        <taxon>Bacillati</taxon>
        <taxon>Actinomycetota</taxon>
        <taxon>Actinomycetes</taxon>
        <taxon>Kineosporiales</taxon>
        <taxon>Kineosporiaceae</taxon>
        <taxon>Kineosporia</taxon>
    </lineage>
</organism>
<proteinExistence type="inferred from homology"/>
<feature type="transmembrane region" description="Helical" evidence="6">
    <location>
        <begin position="87"/>
        <end position="107"/>
    </location>
</feature>
<reference evidence="8" key="1">
    <citation type="submission" date="2021-11" db="EMBL/GenBank/DDBJ databases">
        <title>Streptomyces corallinus and Kineosporia corallina sp. nov., two new coral-derived marine actinobacteria.</title>
        <authorList>
            <person name="Buangrab K."/>
            <person name="Sutthacheep M."/>
            <person name="Yeemin T."/>
            <person name="Harunari E."/>
            <person name="Igarashi Y."/>
            <person name="Sripreechasak P."/>
            <person name="Kanchanasin P."/>
            <person name="Tanasupawat S."/>
            <person name="Phongsopitanun W."/>
        </authorList>
    </citation>
    <scope>NUCLEOTIDE SEQUENCE</scope>
    <source>
        <strain evidence="8">JCM 31032</strain>
    </source>
</reference>
<evidence type="ECO:0000256" key="5">
    <source>
        <dbReference type="ARBA" id="ARBA00023136"/>
    </source>
</evidence>
<evidence type="ECO:0000259" key="7">
    <source>
        <dbReference type="Pfam" id="PF00892"/>
    </source>
</evidence>
<evidence type="ECO:0000256" key="1">
    <source>
        <dbReference type="ARBA" id="ARBA00004141"/>
    </source>
</evidence>
<feature type="transmembrane region" description="Helical" evidence="6">
    <location>
        <begin position="112"/>
        <end position="130"/>
    </location>
</feature>
<feature type="transmembrane region" description="Helical" evidence="6">
    <location>
        <begin position="58"/>
        <end position="81"/>
    </location>
</feature>
<comment type="caution">
    <text evidence="8">The sequence shown here is derived from an EMBL/GenBank/DDBJ whole genome shotgun (WGS) entry which is preliminary data.</text>
</comment>
<evidence type="ECO:0000256" key="4">
    <source>
        <dbReference type="ARBA" id="ARBA00022989"/>
    </source>
</evidence>